<feature type="region of interest" description="Disordered" evidence="1">
    <location>
        <begin position="546"/>
        <end position="620"/>
    </location>
</feature>
<evidence type="ECO:0000313" key="3">
    <source>
        <dbReference type="Proteomes" id="UP000001449"/>
    </source>
</evidence>
<dbReference type="PaxDb" id="35128-Thaps24618"/>
<feature type="compositionally biased region" description="Polar residues" evidence="1">
    <location>
        <begin position="466"/>
        <end position="493"/>
    </location>
</feature>
<feature type="region of interest" description="Disordered" evidence="1">
    <location>
        <begin position="146"/>
        <end position="189"/>
    </location>
</feature>
<feature type="compositionally biased region" description="Low complexity" evidence="1">
    <location>
        <begin position="435"/>
        <end position="455"/>
    </location>
</feature>
<feature type="region of interest" description="Disordered" evidence="1">
    <location>
        <begin position="433"/>
        <end position="504"/>
    </location>
</feature>
<feature type="compositionally biased region" description="Low complexity" evidence="1">
    <location>
        <begin position="1"/>
        <end position="37"/>
    </location>
</feature>
<keyword evidence="3" id="KW-1185">Reference proteome</keyword>
<dbReference type="RefSeq" id="XP_002293334.1">
    <property type="nucleotide sequence ID" value="XM_002293298.1"/>
</dbReference>
<dbReference type="eggNOG" id="ENOG502SJD2">
    <property type="taxonomic scope" value="Eukaryota"/>
</dbReference>
<dbReference type="GeneID" id="7445723"/>
<dbReference type="HOGENOM" id="CLU_234551_0_0_1"/>
<feature type="compositionally biased region" description="Basic and acidic residues" evidence="1">
    <location>
        <begin position="653"/>
        <end position="668"/>
    </location>
</feature>
<dbReference type="InParanoid" id="B8CB56"/>
<feature type="region of interest" description="Disordered" evidence="1">
    <location>
        <begin position="207"/>
        <end position="271"/>
    </location>
</feature>
<evidence type="ECO:0000256" key="1">
    <source>
        <dbReference type="SAM" id="MobiDB-lite"/>
    </source>
</evidence>
<feature type="region of interest" description="Disordered" evidence="1">
    <location>
        <begin position="1"/>
        <end position="50"/>
    </location>
</feature>
<accession>B8CB56</accession>
<reference evidence="2 3" key="1">
    <citation type="journal article" date="2004" name="Science">
        <title>The genome of the diatom Thalassiosira pseudonana: ecology, evolution, and metabolism.</title>
        <authorList>
            <person name="Armbrust E.V."/>
            <person name="Berges J.A."/>
            <person name="Bowler C."/>
            <person name="Green B.R."/>
            <person name="Martinez D."/>
            <person name="Putnam N.H."/>
            <person name="Zhou S."/>
            <person name="Allen A.E."/>
            <person name="Apt K.E."/>
            <person name="Bechner M."/>
            <person name="Brzezinski M.A."/>
            <person name="Chaal B.K."/>
            <person name="Chiovitti A."/>
            <person name="Davis A.K."/>
            <person name="Demarest M.S."/>
            <person name="Detter J.C."/>
            <person name="Glavina T."/>
            <person name="Goodstein D."/>
            <person name="Hadi M.Z."/>
            <person name="Hellsten U."/>
            <person name="Hildebrand M."/>
            <person name="Jenkins B.D."/>
            <person name="Jurka J."/>
            <person name="Kapitonov V.V."/>
            <person name="Kroger N."/>
            <person name="Lau W.W."/>
            <person name="Lane T.W."/>
            <person name="Larimer F.W."/>
            <person name="Lippmeier J.C."/>
            <person name="Lucas S."/>
            <person name="Medina M."/>
            <person name="Montsant A."/>
            <person name="Obornik M."/>
            <person name="Parker M.S."/>
            <person name="Palenik B."/>
            <person name="Pazour G.J."/>
            <person name="Richardson P.M."/>
            <person name="Rynearson T.A."/>
            <person name="Saito M.A."/>
            <person name="Schwartz D.C."/>
            <person name="Thamatrakoln K."/>
            <person name="Valentin K."/>
            <person name="Vardi A."/>
            <person name="Wilkerson F.P."/>
            <person name="Rokhsar D.S."/>
        </authorList>
    </citation>
    <scope>NUCLEOTIDE SEQUENCE [LARGE SCALE GENOMIC DNA]</scope>
    <source>
        <strain evidence="2 3">CCMP1335</strain>
    </source>
</reference>
<name>B8CB56_THAPS</name>
<dbReference type="Proteomes" id="UP000001449">
    <property type="component" value="Chromosome 13"/>
</dbReference>
<feature type="region of interest" description="Disordered" evidence="1">
    <location>
        <begin position="646"/>
        <end position="684"/>
    </location>
</feature>
<feature type="compositionally biased region" description="Low complexity" evidence="1">
    <location>
        <begin position="238"/>
        <end position="251"/>
    </location>
</feature>
<organism evidence="2 3">
    <name type="scientific">Thalassiosira pseudonana</name>
    <name type="common">Marine diatom</name>
    <name type="synonym">Cyclotella nana</name>
    <dbReference type="NCBI Taxonomy" id="35128"/>
    <lineage>
        <taxon>Eukaryota</taxon>
        <taxon>Sar</taxon>
        <taxon>Stramenopiles</taxon>
        <taxon>Ochrophyta</taxon>
        <taxon>Bacillariophyta</taxon>
        <taxon>Coscinodiscophyceae</taxon>
        <taxon>Thalassiosirophycidae</taxon>
        <taxon>Thalassiosirales</taxon>
        <taxon>Thalassiosiraceae</taxon>
        <taxon>Thalassiosira</taxon>
    </lineage>
</organism>
<feature type="compositionally biased region" description="Acidic residues" evidence="1">
    <location>
        <begin position="594"/>
        <end position="604"/>
    </location>
</feature>
<feature type="region of interest" description="Disordered" evidence="1">
    <location>
        <begin position="73"/>
        <end position="118"/>
    </location>
</feature>
<feature type="compositionally biased region" description="Low complexity" evidence="1">
    <location>
        <begin position="207"/>
        <end position="225"/>
    </location>
</feature>
<sequence length="1964" mass="213695">MPTEVEVSSPSSVSSPVSQAPAAPSLSSQLDSSVATSQETATNQATTSTAVVNPPWQVKWKRPQWDDVVLGIDLDENDTPNDNQLDTDALDSDATDTASNNNTKNGNVRDGLNKNWTPVSSSSIVLTRREARMAILELHRQDKLLIRGQQSKKQSEPSGGLHVSCTEPTPRNKNTKHTDETSDPSFSSSLKLLSPSTWFRKTSAQIASTDNAATTTATTSSTAITPNRRPLRFSSKAPSTPHSPTSFSTFSNLTTPPPHNQDGDNEYIDSSSPPIDASIASSLLWEDMTLTSVSEEDAAAFRMYGNSKKRGGIQESKAVASSLPVSVLNEKNTRPKSTYGEGSGRATRLFAEENDFGGGIYYYDRHGNVRLSDWDGFDNVVLAVTIFATTESTIGGSARNRPTSGEVIVIELLSTKNPPPLPSQQATVAATFTQSNKSSPNIKLSSSSSSSITNQSPPPAPPAKGGSTSSEEVDSTSNSCASNPTQHQSQQAHLENEHYESPSNHTRILARRVLRWPGSVVSSQTKCSNNSCPSFVSLGRTTIHKEGNLDARGSSSSVRKSKRKGKKQQQQAPPTVQVKPKTGKSRRRSAFVADEGDDSNDSEWDCEKDNEMGEESQSPIRDELAADALDAVRSLNFLFGGDSPATLSSARRTTKDKALLKGGKKESTDSVDADGNDGGKGTKKTQPLSLCFVTNRGQVHFFHAFRVLLSQQSSKNVAETVFPGFSNSFASFLLGPELFTIVCEDVVPLSEPSASLQLSQLPYGVANDTNKEELISVSDTEGDPVVWKRMLSRSQQHSEFGSINGGDSDKQEIATNNDWSRLTQFDASIDPSSLIFRTLPRSNVITATCITSDTSNAYLAICGKGLRRIVHRNRRQIEYVLGGFVTFVSMRHSTEARTICLPFAPESIHPVYSQGVHSVILLGEEGPISVSAMRGASIVERWDEDFSRIEPTYQGRSPFAMSVRVDSSRGVDVSAENDITGGFVQHPRRFQPVGINLPSASVSLGVFFRLFSQDISRRLDSIQSKALTVSSIPSSPPSIIVAFQGKSDSSHIVVVVNLSLCPFKGSSMSTLVHHGHRVLLDVGYGNEQPAVRDTKSMWCTGGQGWSLLGIQRKKTYFISWDGSTDAQGPFLLPLEQHETGGGVSVVSGVGPLMSYVKYAESISSLKKAIDKKEQLPFSNSFSLPSFLHMNNEGSPSDDFLPGLSCSSTMRQSIRCAAELEGGIDEVVVNALGSLTNSQTESLDDSGKPTNISGRINRSRGLALSHKEKSRRIFQHCSSWTQLDDTRANRGMVHGQVVAATLRFGGQYKSLTLRTSVVANPITTPFSQILAWLCQRRDYYTAASVALSLLNDVDAVYELRGIPELKGEKMSHQGLLDGIAPLTCEGNKSHVHTLTSLADMTVGCLIKGGTSMAGTLEGFLARNTLYDAPRACLMLTGTIASVMSTEPSPAVQLTKKENIVKLLSNVESPKEDVLWPIRCLLKMAVVRNYLPSALLLLNVTIPNELRWRSPKVKGFATSARPSLGICLAIIDIVLESTVDATRHLLNLVDEGTGKMYWSSIEDDTRLALSLVSIHGKKVLLQEPEVRAWALTRLKEEVESPVDCISLPNEWLREVVSGVFCNAECDIGLGLDTNVMRKPRDELDACNEDDTQCYRQIMLDIRDLLVSQKDSGGLDFDLAIAALLILARREQHWREGTSISTQILLNEVCDLAGRRTGVEPRFIFDGRTVMRQCALSDNLQATAFLLGDRNGLVLECADVVISNLGTTMKEAEIALYIGSLHDVNDIVARTYATPPQQVQSVFTPTESHRHLIWLLQEHVLSVRTYGAFDSSSTGRKTTPVFAGRVCFRAWYCITHPSIQNVSAKWLEEWLRCKLELKDGTSPKRLACAALVRVLLWPDEANDLDLNDDDDEPLLASVIGFDGRFLVELAHASLGLIESIPPHAADEIMSGLGGSSNIFTFEAGVLG</sequence>
<dbReference type="EMBL" id="CM000648">
    <property type="protein sequence ID" value="EED89070.1"/>
    <property type="molecule type" value="Genomic_DNA"/>
</dbReference>
<gene>
    <name evidence="2" type="ORF">THAPSDRAFT_24618</name>
</gene>
<proteinExistence type="predicted"/>
<dbReference type="KEGG" id="tps:THAPSDRAFT_24618"/>
<evidence type="ECO:0000313" key="2">
    <source>
        <dbReference type="EMBL" id="EED89070.1"/>
    </source>
</evidence>
<protein>
    <submittedName>
        <fullName evidence="2">Uncharacterized protein</fullName>
    </submittedName>
</protein>
<reference evidence="2 3" key="2">
    <citation type="journal article" date="2008" name="Nature">
        <title>The Phaeodactylum genome reveals the evolutionary history of diatom genomes.</title>
        <authorList>
            <person name="Bowler C."/>
            <person name="Allen A.E."/>
            <person name="Badger J.H."/>
            <person name="Grimwood J."/>
            <person name="Jabbari K."/>
            <person name="Kuo A."/>
            <person name="Maheswari U."/>
            <person name="Martens C."/>
            <person name="Maumus F."/>
            <person name="Otillar R.P."/>
            <person name="Rayko E."/>
            <person name="Salamov A."/>
            <person name="Vandepoele K."/>
            <person name="Beszteri B."/>
            <person name="Gruber A."/>
            <person name="Heijde M."/>
            <person name="Katinka M."/>
            <person name="Mock T."/>
            <person name="Valentin K."/>
            <person name="Verret F."/>
            <person name="Berges J.A."/>
            <person name="Brownlee C."/>
            <person name="Cadoret J.P."/>
            <person name="Chiovitti A."/>
            <person name="Choi C.J."/>
            <person name="Coesel S."/>
            <person name="De Martino A."/>
            <person name="Detter J.C."/>
            <person name="Durkin C."/>
            <person name="Falciatore A."/>
            <person name="Fournet J."/>
            <person name="Haruta M."/>
            <person name="Huysman M.J."/>
            <person name="Jenkins B.D."/>
            <person name="Jiroutova K."/>
            <person name="Jorgensen R.E."/>
            <person name="Joubert Y."/>
            <person name="Kaplan A."/>
            <person name="Kroger N."/>
            <person name="Kroth P.G."/>
            <person name="La Roche J."/>
            <person name="Lindquist E."/>
            <person name="Lommer M."/>
            <person name="Martin-Jezequel V."/>
            <person name="Lopez P.J."/>
            <person name="Lucas S."/>
            <person name="Mangogna M."/>
            <person name="McGinnis K."/>
            <person name="Medlin L.K."/>
            <person name="Montsant A."/>
            <person name="Oudot-Le Secq M.P."/>
            <person name="Napoli C."/>
            <person name="Obornik M."/>
            <person name="Parker M.S."/>
            <person name="Petit J.L."/>
            <person name="Porcel B.M."/>
            <person name="Poulsen N."/>
            <person name="Robison M."/>
            <person name="Rychlewski L."/>
            <person name="Rynearson T.A."/>
            <person name="Schmutz J."/>
            <person name="Shapiro H."/>
            <person name="Siaut M."/>
            <person name="Stanley M."/>
            <person name="Sussman M.R."/>
            <person name="Taylor A.R."/>
            <person name="Vardi A."/>
            <person name="von Dassow P."/>
            <person name="Vyverman W."/>
            <person name="Willis A."/>
            <person name="Wyrwicz L.S."/>
            <person name="Rokhsar D.S."/>
            <person name="Weissenbach J."/>
            <person name="Armbrust E.V."/>
            <person name="Green B.R."/>
            <person name="Van de Peer Y."/>
            <person name="Grigoriev I.V."/>
        </authorList>
    </citation>
    <scope>NUCLEOTIDE SEQUENCE [LARGE SCALE GENOMIC DNA]</scope>
    <source>
        <strain evidence="2 3">CCMP1335</strain>
    </source>
</reference>
<feature type="compositionally biased region" description="Polar residues" evidence="1">
    <location>
        <begin position="38"/>
        <end position="50"/>
    </location>
</feature>